<dbReference type="Proteomes" id="UP001321749">
    <property type="component" value="Unassembled WGS sequence"/>
</dbReference>
<evidence type="ECO:0000256" key="1">
    <source>
        <dbReference type="ARBA" id="ARBA00004141"/>
    </source>
</evidence>
<sequence>MTTNAPDFPGPPAERAVPYRNFLAAAWATAGLAVIFVGIRIYSRFKGPGRLFADDFMIIFALLTLLLTACLWQWGARDFYVGLNVQPEYGVVPTLPDDWQPRLRRAINVWAINHFMMYTCLTAVKLSVLLFFRRLGHRQMKRVQMVWWPTVAVVVAAWIIMMGISPWRCFTASTDDLIKFAMVCHDPLYQRSLVTIAYKVNCALDVFSDFLITLLPVLIIWDVQIRLAKKIGFVGLFSLTIIVMVVAIVRIVGAARGPTGELDPTFLFLWSGIEMCIAIIIACLSSFPQLFLASRRKQLEGYHPSQTWVERIKARTSPGKSSNDSNMIDNELTSIAIHARNDFEYIAVPESTKSKSSIVHTSDDQVDNHQVNPQGIRPFPNSEISWTRAEEYHLRGYDNKQRA</sequence>
<feature type="transmembrane region" description="Helical" evidence="7">
    <location>
        <begin position="196"/>
        <end position="221"/>
    </location>
</feature>
<evidence type="ECO:0000259" key="8">
    <source>
        <dbReference type="Pfam" id="PF20684"/>
    </source>
</evidence>
<comment type="subcellular location">
    <subcellularLocation>
        <location evidence="1">Membrane</location>
        <topology evidence="1">Multi-pass membrane protein</topology>
    </subcellularLocation>
</comment>
<evidence type="ECO:0000256" key="6">
    <source>
        <dbReference type="SAM" id="MobiDB-lite"/>
    </source>
</evidence>
<comment type="similarity">
    <text evidence="5">Belongs to the SAT4 family.</text>
</comment>
<gene>
    <name evidence="9" type="ORF">QBC42DRAFT_222482</name>
</gene>
<evidence type="ECO:0000256" key="4">
    <source>
        <dbReference type="ARBA" id="ARBA00023136"/>
    </source>
</evidence>
<dbReference type="EMBL" id="MU864957">
    <property type="protein sequence ID" value="KAK4463662.1"/>
    <property type="molecule type" value="Genomic_DNA"/>
</dbReference>
<reference evidence="9" key="1">
    <citation type="journal article" date="2023" name="Mol. Phylogenet. Evol.">
        <title>Genome-scale phylogeny and comparative genomics of the fungal order Sordariales.</title>
        <authorList>
            <person name="Hensen N."/>
            <person name="Bonometti L."/>
            <person name="Westerberg I."/>
            <person name="Brannstrom I.O."/>
            <person name="Guillou S."/>
            <person name="Cros-Aarteil S."/>
            <person name="Calhoun S."/>
            <person name="Haridas S."/>
            <person name="Kuo A."/>
            <person name="Mondo S."/>
            <person name="Pangilinan J."/>
            <person name="Riley R."/>
            <person name="LaButti K."/>
            <person name="Andreopoulos B."/>
            <person name="Lipzen A."/>
            <person name="Chen C."/>
            <person name="Yan M."/>
            <person name="Daum C."/>
            <person name="Ng V."/>
            <person name="Clum A."/>
            <person name="Steindorff A."/>
            <person name="Ohm R.A."/>
            <person name="Martin F."/>
            <person name="Silar P."/>
            <person name="Natvig D.O."/>
            <person name="Lalanne C."/>
            <person name="Gautier V."/>
            <person name="Ament-Velasquez S.L."/>
            <person name="Kruys A."/>
            <person name="Hutchinson M.I."/>
            <person name="Powell A.J."/>
            <person name="Barry K."/>
            <person name="Miller A.N."/>
            <person name="Grigoriev I.V."/>
            <person name="Debuchy R."/>
            <person name="Gladieux P."/>
            <person name="Hiltunen Thoren M."/>
            <person name="Johannesson H."/>
        </authorList>
    </citation>
    <scope>NUCLEOTIDE SEQUENCE</scope>
    <source>
        <strain evidence="9">PSN324</strain>
    </source>
</reference>
<feature type="region of interest" description="Disordered" evidence="6">
    <location>
        <begin position="356"/>
        <end position="382"/>
    </location>
</feature>
<keyword evidence="2 7" id="KW-0812">Transmembrane</keyword>
<dbReference type="AlphaFoldDB" id="A0AAV9HSC2"/>
<reference evidence="9" key="2">
    <citation type="submission" date="2023-06" db="EMBL/GenBank/DDBJ databases">
        <authorList>
            <consortium name="Lawrence Berkeley National Laboratory"/>
            <person name="Mondo S.J."/>
            <person name="Hensen N."/>
            <person name="Bonometti L."/>
            <person name="Westerberg I."/>
            <person name="Brannstrom I.O."/>
            <person name="Guillou S."/>
            <person name="Cros-Aarteil S."/>
            <person name="Calhoun S."/>
            <person name="Haridas S."/>
            <person name="Kuo A."/>
            <person name="Pangilinan J."/>
            <person name="Riley R."/>
            <person name="Labutti K."/>
            <person name="Andreopoulos B."/>
            <person name="Lipzen A."/>
            <person name="Chen C."/>
            <person name="Yanf M."/>
            <person name="Daum C."/>
            <person name="Ng V."/>
            <person name="Clum A."/>
            <person name="Steindorff A."/>
            <person name="Ohm R."/>
            <person name="Martin F."/>
            <person name="Silar P."/>
            <person name="Natvig D."/>
            <person name="Lalanne C."/>
            <person name="Gautier V."/>
            <person name="Ament-Velasquez S.L."/>
            <person name="Kruys A."/>
            <person name="Hutchinson M.I."/>
            <person name="Powell A.J."/>
            <person name="Barry K."/>
            <person name="Miller A.N."/>
            <person name="Grigoriev I.V."/>
            <person name="Debuchy R."/>
            <person name="Gladieux P."/>
            <person name="Thoren M.H."/>
            <person name="Johannesson H."/>
        </authorList>
    </citation>
    <scope>NUCLEOTIDE SEQUENCE</scope>
    <source>
        <strain evidence="9">PSN324</strain>
    </source>
</reference>
<evidence type="ECO:0000256" key="7">
    <source>
        <dbReference type="SAM" id="Phobius"/>
    </source>
</evidence>
<dbReference type="PANTHER" id="PTHR33048">
    <property type="entry name" value="PTH11-LIKE INTEGRAL MEMBRANE PROTEIN (AFU_ORTHOLOGUE AFUA_5G11245)"/>
    <property type="match status" value="1"/>
</dbReference>
<dbReference type="PANTHER" id="PTHR33048:SF47">
    <property type="entry name" value="INTEGRAL MEMBRANE PROTEIN-RELATED"/>
    <property type="match status" value="1"/>
</dbReference>
<feature type="transmembrane region" description="Helical" evidence="7">
    <location>
        <begin position="233"/>
        <end position="255"/>
    </location>
</feature>
<dbReference type="GO" id="GO:0016020">
    <property type="term" value="C:membrane"/>
    <property type="evidence" value="ECO:0007669"/>
    <property type="project" value="UniProtKB-SubCell"/>
</dbReference>
<feature type="transmembrane region" description="Helical" evidence="7">
    <location>
        <begin position="115"/>
        <end position="133"/>
    </location>
</feature>
<evidence type="ECO:0000256" key="5">
    <source>
        <dbReference type="ARBA" id="ARBA00038359"/>
    </source>
</evidence>
<feature type="domain" description="Rhodopsin" evidence="8">
    <location>
        <begin position="39"/>
        <end position="291"/>
    </location>
</feature>
<dbReference type="Pfam" id="PF20684">
    <property type="entry name" value="Fung_rhodopsin"/>
    <property type="match status" value="1"/>
</dbReference>
<evidence type="ECO:0000313" key="9">
    <source>
        <dbReference type="EMBL" id="KAK4463662.1"/>
    </source>
</evidence>
<proteinExistence type="inferred from homology"/>
<feature type="transmembrane region" description="Helical" evidence="7">
    <location>
        <begin position="22"/>
        <end position="43"/>
    </location>
</feature>
<dbReference type="InterPro" id="IPR049326">
    <property type="entry name" value="Rhodopsin_dom_fungi"/>
</dbReference>
<feature type="transmembrane region" description="Helical" evidence="7">
    <location>
        <begin position="145"/>
        <end position="164"/>
    </location>
</feature>
<accession>A0AAV9HSC2</accession>
<organism evidence="9 10">
    <name type="scientific">Cladorrhinum samala</name>
    <dbReference type="NCBI Taxonomy" id="585594"/>
    <lineage>
        <taxon>Eukaryota</taxon>
        <taxon>Fungi</taxon>
        <taxon>Dikarya</taxon>
        <taxon>Ascomycota</taxon>
        <taxon>Pezizomycotina</taxon>
        <taxon>Sordariomycetes</taxon>
        <taxon>Sordariomycetidae</taxon>
        <taxon>Sordariales</taxon>
        <taxon>Podosporaceae</taxon>
        <taxon>Cladorrhinum</taxon>
    </lineage>
</organism>
<name>A0AAV9HSC2_9PEZI</name>
<keyword evidence="4 7" id="KW-0472">Membrane</keyword>
<evidence type="ECO:0000256" key="2">
    <source>
        <dbReference type="ARBA" id="ARBA00022692"/>
    </source>
</evidence>
<protein>
    <recommendedName>
        <fullName evidence="8">Rhodopsin domain-containing protein</fullName>
    </recommendedName>
</protein>
<keyword evidence="10" id="KW-1185">Reference proteome</keyword>
<keyword evidence="3 7" id="KW-1133">Transmembrane helix</keyword>
<feature type="transmembrane region" description="Helical" evidence="7">
    <location>
        <begin position="267"/>
        <end position="287"/>
    </location>
</feature>
<evidence type="ECO:0000313" key="10">
    <source>
        <dbReference type="Proteomes" id="UP001321749"/>
    </source>
</evidence>
<feature type="transmembrane region" description="Helical" evidence="7">
    <location>
        <begin position="55"/>
        <end position="74"/>
    </location>
</feature>
<dbReference type="InterPro" id="IPR052337">
    <property type="entry name" value="SAT4-like"/>
</dbReference>
<comment type="caution">
    <text evidence="9">The sequence shown here is derived from an EMBL/GenBank/DDBJ whole genome shotgun (WGS) entry which is preliminary data.</text>
</comment>
<evidence type="ECO:0000256" key="3">
    <source>
        <dbReference type="ARBA" id="ARBA00022989"/>
    </source>
</evidence>